<keyword evidence="8 11" id="KW-0407">Ion channel</keyword>
<feature type="transmembrane region" description="Helical" evidence="11">
    <location>
        <begin position="12"/>
        <end position="30"/>
    </location>
</feature>
<feature type="binding site" evidence="11">
    <location>
        <position position="87"/>
    </location>
    <ligand>
        <name>Na(+)</name>
        <dbReference type="ChEBI" id="CHEBI:29101"/>
        <note>structural</note>
    </ligand>
</feature>
<evidence type="ECO:0000313" key="13">
    <source>
        <dbReference type="Proteomes" id="UP000063234"/>
    </source>
</evidence>
<comment type="activity regulation">
    <text evidence="11">Na(+) is not transported, but it plays an essential structural role and its presence is essential for fluoride channel function.</text>
</comment>
<evidence type="ECO:0000256" key="8">
    <source>
        <dbReference type="ARBA" id="ARBA00023303"/>
    </source>
</evidence>
<protein>
    <recommendedName>
        <fullName evidence="11">Fluoride-specific ion channel FluC</fullName>
    </recommendedName>
</protein>
<accession>A0A0S3QTA9</accession>
<evidence type="ECO:0000256" key="1">
    <source>
        <dbReference type="ARBA" id="ARBA00004651"/>
    </source>
</evidence>
<feature type="transmembrane region" description="Helical" evidence="11">
    <location>
        <begin position="42"/>
        <end position="65"/>
    </location>
</feature>
<evidence type="ECO:0000256" key="3">
    <source>
        <dbReference type="ARBA" id="ARBA00022519"/>
    </source>
</evidence>
<dbReference type="KEGG" id="ttk:TST_0750"/>
<keyword evidence="13" id="KW-1185">Reference proteome</keyword>
<dbReference type="GO" id="GO:0062054">
    <property type="term" value="F:fluoride channel activity"/>
    <property type="evidence" value="ECO:0007669"/>
    <property type="project" value="UniProtKB-UniRule"/>
</dbReference>
<dbReference type="STRING" id="1298851.TST_0750"/>
<dbReference type="Proteomes" id="UP000063234">
    <property type="component" value="Chromosome"/>
</dbReference>
<dbReference type="HAMAP" id="MF_00454">
    <property type="entry name" value="FluC"/>
    <property type="match status" value="1"/>
</dbReference>
<dbReference type="GO" id="GO:0046872">
    <property type="term" value="F:metal ion binding"/>
    <property type="evidence" value="ECO:0007669"/>
    <property type="project" value="UniProtKB-KW"/>
</dbReference>
<evidence type="ECO:0000256" key="4">
    <source>
        <dbReference type="ARBA" id="ARBA00022692"/>
    </source>
</evidence>
<reference evidence="13" key="1">
    <citation type="journal article" date="2018" name="Science">
        <title>A primordial and reversible TCA cycle in a facultatively chemolithoautotrophic thermophile.</title>
        <authorList>
            <person name="Nunoura T."/>
            <person name="Chikaraishi Y."/>
            <person name="Izaki R."/>
            <person name="Suwa T."/>
            <person name="Sato T."/>
            <person name="Harada T."/>
            <person name="Mori K."/>
            <person name="Kato Y."/>
            <person name="Miyazaki M."/>
            <person name="Shimamura S."/>
            <person name="Yanagawa K."/>
            <person name="Shuto A."/>
            <person name="Ohkouchi N."/>
            <person name="Fujita N."/>
            <person name="Takaki Y."/>
            <person name="Atomi H."/>
            <person name="Takai K."/>
        </authorList>
    </citation>
    <scope>NUCLEOTIDE SEQUENCE [LARGE SCALE GENOMIC DNA]</scope>
    <source>
        <strain evidence="13">DSM 17441 / JCM 13301 / NBRC 103674 / ABI70S6</strain>
    </source>
</reference>
<dbReference type="RefSeq" id="WP_068549550.1">
    <property type="nucleotide sequence ID" value="NZ_AP013035.1"/>
</dbReference>
<feature type="transmembrane region" description="Helical" evidence="11">
    <location>
        <begin position="77"/>
        <end position="94"/>
    </location>
</feature>
<comment type="catalytic activity">
    <reaction evidence="10">
        <text>fluoride(in) = fluoride(out)</text>
        <dbReference type="Rhea" id="RHEA:76159"/>
        <dbReference type="ChEBI" id="CHEBI:17051"/>
    </reaction>
    <physiologicalReaction direction="left-to-right" evidence="10">
        <dbReference type="Rhea" id="RHEA:76160"/>
    </physiologicalReaction>
</comment>
<comment type="function">
    <text evidence="11">Fluoride-specific ion channel. Important for reducing fluoride concentration in the cell, thus reducing its toxicity.</text>
</comment>
<keyword evidence="3" id="KW-0997">Cell inner membrane</keyword>
<dbReference type="PANTHER" id="PTHR28259">
    <property type="entry name" value="FLUORIDE EXPORT PROTEIN 1-RELATED"/>
    <property type="match status" value="1"/>
</dbReference>
<dbReference type="EMBL" id="AP013035">
    <property type="protein sequence ID" value="BAT71555.1"/>
    <property type="molecule type" value="Genomic_DNA"/>
</dbReference>
<evidence type="ECO:0000256" key="2">
    <source>
        <dbReference type="ARBA" id="ARBA00022475"/>
    </source>
</evidence>
<name>A0A0S3QTA9_THET7</name>
<evidence type="ECO:0000256" key="10">
    <source>
        <dbReference type="ARBA" id="ARBA00035585"/>
    </source>
</evidence>
<evidence type="ECO:0000256" key="9">
    <source>
        <dbReference type="ARBA" id="ARBA00035120"/>
    </source>
</evidence>
<dbReference type="AlphaFoldDB" id="A0A0S3QTA9"/>
<evidence type="ECO:0000313" key="12">
    <source>
        <dbReference type="EMBL" id="BAT71555.1"/>
    </source>
</evidence>
<sequence>MSCVISLPMWLEWVLIFLFGGLGCLARYAISGVALRILGPYFPYSTLTVNVLGSFGLTLFMELALSVLTLNPMIRTAVAVGIFGGFTTFSSFSYETVKLFEEGSLLLAGLNIMLNVILCIVAAFIGFYVARRIAY</sequence>
<keyword evidence="11" id="KW-0813">Transport</keyword>
<proteinExistence type="inferred from homology"/>
<keyword evidence="2 11" id="KW-1003">Cell membrane</keyword>
<comment type="similarity">
    <text evidence="9 11">Belongs to the fluoride channel Fluc/FEX (TC 1.A.43) family.</text>
</comment>
<feature type="transmembrane region" description="Helical" evidence="11">
    <location>
        <begin position="106"/>
        <end position="130"/>
    </location>
</feature>
<keyword evidence="4 11" id="KW-0812">Transmembrane</keyword>
<gene>
    <name evidence="11 12" type="primary">crcB</name>
    <name evidence="11" type="synonym">fluC</name>
    <name evidence="12" type="ORF">TST_0750</name>
</gene>
<dbReference type="GO" id="GO:0005886">
    <property type="term" value="C:plasma membrane"/>
    <property type="evidence" value="ECO:0007669"/>
    <property type="project" value="UniProtKB-SubCell"/>
</dbReference>
<feature type="binding site" evidence="11">
    <location>
        <position position="84"/>
    </location>
    <ligand>
        <name>Na(+)</name>
        <dbReference type="ChEBI" id="CHEBI:29101"/>
        <note>structural</note>
    </ligand>
</feature>
<evidence type="ECO:0000256" key="11">
    <source>
        <dbReference type="HAMAP-Rule" id="MF_00454"/>
    </source>
</evidence>
<keyword evidence="11" id="KW-0915">Sodium</keyword>
<evidence type="ECO:0000256" key="5">
    <source>
        <dbReference type="ARBA" id="ARBA00022989"/>
    </source>
</evidence>
<dbReference type="InterPro" id="IPR003691">
    <property type="entry name" value="FluC"/>
</dbReference>
<keyword evidence="11" id="KW-0479">Metal-binding</keyword>
<dbReference type="Pfam" id="PF02537">
    <property type="entry name" value="CRCB"/>
    <property type="match status" value="1"/>
</dbReference>
<dbReference type="OrthoDB" id="9815830at2"/>
<keyword evidence="7 11" id="KW-0472">Membrane</keyword>
<comment type="subcellular location">
    <subcellularLocation>
        <location evidence="1 11">Cell membrane</location>
        <topology evidence="1 11">Multi-pass membrane protein</topology>
    </subcellularLocation>
</comment>
<dbReference type="GO" id="GO:0140114">
    <property type="term" value="P:cellular detoxification of fluoride"/>
    <property type="evidence" value="ECO:0007669"/>
    <property type="project" value="UniProtKB-UniRule"/>
</dbReference>
<evidence type="ECO:0000256" key="7">
    <source>
        <dbReference type="ARBA" id="ARBA00023136"/>
    </source>
</evidence>
<organism evidence="12 13">
    <name type="scientific">Thermosulfidibacter takaii (strain DSM 17441 / JCM 13301 / NBRC 103674 / ABI70S6)</name>
    <dbReference type="NCBI Taxonomy" id="1298851"/>
    <lineage>
        <taxon>Bacteria</taxon>
        <taxon>Pseudomonadati</taxon>
        <taxon>Thermosulfidibacterota</taxon>
        <taxon>Thermosulfidibacteria</taxon>
        <taxon>Thermosulfidibacterales</taxon>
        <taxon>Thermosulfidibacteraceae</taxon>
    </lineage>
</organism>
<keyword evidence="6 11" id="KW-0406">Ion transport</keyword>
<dbReference type="PATRIC" id="fig|1298851.3.peg.777"/>
<dbReference type="PANTHER" id="PTHR28259:SF1">
    <property type="entry name" value="FLUORIDE EXPORT PROTEIN 1-RELATED"/>
    <property type="match status" value="1"/>
</dbReference>
<keyword evidence="5 11" id="KW-1133">Transmembrane helix</keyword>
<evidence type="ECO:0000256" key="6">
    <source>
        <dbReference type="ARBA" id="ARBA00023065"/>
    </source>
</evidence>